<evidence type="ECO:0000256" key="5">
    <source>
        <dbReference type="ARBA" id="ARBA00022840"/>
    </source>
</evidence>
<dbReference type="SUPFAM" id="SSF50044">
    <property type="entry name" value="SH3-domain"/>
    <property type="match status" value="1"/>
</dbReference>
<evidence type="ECO:0000256" key="4">
    <source>
        <dbReference type="ARBA" id="ARBA00022777"/>
    </source>
</evidence>
<evidence type="ECO:0000313" key="15">
    <source>
        <dbReference type="Proteomes" id="UP000278807"/>
    </source>
</evidence>
<evidence type="ECO:0000256" key="10">
    <source>
        <dbReference type="SAM" id="MobiDB-lite"/>
    </source>
</evidence>
<dbReference type="InterPro" id="IPR036860">
    <property type="entry name" value="SH2_dom_sf"/>
</dbReference>
<dbReference type="PROSITE" id="PS50011">
    <property type="entry name" value="PROTEIN_KINASE_DOM"/>
    <property type="match status" value="1"/>
</dbReference>
<gene>
    <name evidence="14" type="ORF">HNAJ_LOCUS11750</name>
</gene>
<protein>
    <recommendedName>
        <fullName evidence="9">Tyrosine-protein kinase</fullName>
        <ecNumber evidence="9">2.7.10.2</ecNumber>
    </recommendedName>
</protein>
<evidence type="ECO:0000256" key="8">
    <source>
        <dbReference type="PROSITE-ProRule" id="PRU00192"/>
    </source>
</evidence>
<dbReference type="Gene3D" id="2.30.30.40">
    <property type="entry name" value="SH3 Domains"/>
    <property type="match status" value="1"/>
</dbReference>
<dbReference type="SMART" id="SM00252">
    <property type="entry name" value="SH2"/>
    <property type="match status" value="1"/>
</dbReference>
<dbReference type="PROSITE" id="PS50001">
    <property type="entry name" value="SH2"/>
    <property type="match status" value="1"/>
</dbReference>
<dbReference type="Pfam" id="PF00017">
    <property type="entry name" value="SH2"/>
    <property type="match status" value="1"/>
</dbReference>
<keyword evidence="4 9" id="KW-0418">Kinase</keyword>
<name>A0A158QJG2_RODNA</name>
<keyword evidence="1 8" id="KW-0728">SH3 domain</keyword>
<dbReference type="InterPro" id="IPR001452">
    <property type="entry name" value="SH3_domain"/>
</dbReference>
<dbReference type="InterPro" id="IPR050198">
    <property type="entry name" value="Non-receptor_tyrosine_kinases"/>
</dbReference>
<keyword evidence="15" id="KW-1185">Reference proteome</keyword>
<dbReference type="Proteomes" id="UP000278807">
    <property type="component" value="Unassembled WGS sequence"/>
</dbReference>
<reference evidence="16" key="1">
    <citation type="submission" date="2016-04" db="UniProtKB">
        <authorList>
            <consortium name="WormBaseParasite"/>
        </authorList>
    </citation>
    <scope>IDENTIFICATION</scope>
</reference>
<feature type="domain" description="Protein kinase" evidence="13">
    <location>
        <begin position="248"/>
        <end position="417"/>
    </location>
</feature>
<keyword evidence="7" id="KW-0727">SH2 domain</keyword>
<dbReference type="SUPFAM" id="SSF55550">
    <property type="entry name" value="SH2 domain"/>
    <property type="match status" value="1"/>
</dbReference>
<dbReference type="GO" id="GO:0005524">
    <property type="term" value="F:ATP binding"/>
    <property type="evidence" value="ECO:0007669"/>
    <property type="project" value="UniProtKB-KW"/>
</dbReference>
<dbReference type="EC" id="2.7.10.2" evidence="9"/>
<dbReference type="PANTHER" id="PTHR24418">
    <property type="entry name" value="TYROSINE-PROTEIN KINASE"/>
    <property type="match status" value="1"/>
</dbReference>
<sequence length="417" mass="48129">MVLETMSHIFRKLKRKKSADKANENGYVAPKPARRWERRKRREEKMDREKKEHITQTKISPWLQLCGDPRERQAMALYSLSGDEKSGELDVEQGDHLTIESINRSDLWLEVCNDRTNKLGYLPRNFITEETGIDDVLDAWFDVDRRNSEYKLLMADHPSGTYLLRPSSNPFRVALSVLSVIGSKRTVKHFMIKYNRTTNSYYISPKRTFNNLKDLLDHYKKSELSDPLPRYPPTIQSRHFWIPASQLDLKAHLSKGGRFGSVYRGIFRVSTQKAVVIKKLSAIQNTDLIIKCARDCHKLQNHALVQFLGLSVTSPAEAYLLVWEYMPGGNLKDYLVNNHSDIEYSKLQHWLHQVLDGMDYIESAEYFHGELKAENVFLSHDLCVKLGNFGFNGHFGRSIDLTPGKIFNSVIFTSSLS</sequence>
<dbReference type="InterPro" id="IPR001245">
    <property type="entry name" value="Ser-Thr/Tyr_kinase_cat_dom"/>
</dbReference>
<dbReference type="WBParaSite" id="HNAJ_0001176101-mRNA-1">
    <property type="protein sequence ID" value="HNAJ_0001176101-mRNA-1"/>
    <property type="gene ID" value="HNAJ_0001176101"/>
</dbReference>
<organism evidence="16">
    <name type="scientific">Rodentolepis nana</name>
    <name type="common">Dwarf tapeworm</name>
    <name type="synonym">Hymenolepis nana</name>
    <dbReference type="NCBI Taxonomy" id="102285"/>
    <lineage>
        <taxon>Eukaryota</taxon>
        <taxon>Metazoa</taxon>
        <taxon>Spiralia</taxon>
        <taxon>Lophotrochozoa</taxon>
        <taxon>Platyhelminthes</taxon>
        <taxon>Cestoda</taxon>
        <taxon>Eucestoda</taxon>
        <taxon>Cyclophyllidea</taxon>
        <taxon>Hymenolepididae</taxon>
        <taxon>Rodentolepis</taxon>
    </lineage>
</organism>
<dbReference type="PROSITE" id="PS50002">
    <property type="entry name" value="SH3"/>
    <property type="match status" value="1"/>
</dbReference>
<evidence type="ECO:0000313" key="16">
    <source>
        <dbReference type="WBParaSite" id="HNAJ_0001176101-mRNA-1"/>
    </source>
</evidence>
<dbReference type="CDD" id="cd00180">
    <property type="entry name" value="PKc"/>
    <property type="match status" value="1"/>
</dbReference>
<keyword evidence="5 9" id="KW-0067">ATP-binding</keyword>
<dbReference type="GO" id="GO:0004715">
    <property type="term" value="F:non-membrane spanning protein tyrosine kinase activity"/>
    <property type="evidence" value="ECO:0007669"/>
    <property type="project" value="UniProtKB-EC"/>
</dbReference>
<feature type="domain" description="SH3" evidence="12">
    <location>
        <begin position="69"/>
        <end position="132"/>
    </location>
</feature>
<evidence type="ECO:0000259" key="11">
    <source>
        <dbReference type="PROSITE" id="PS50001"/>
    </source>
</evidence>
<dbReference type="InterPro" id="IPR036028">
    <property type="entry name" value="SH3-like_dom_sf"/>
</dbReference>
<evidence type="ECO:0000256" key="7">
    <source>
        <dbReference type="PROSITE-ProRule" id="PRU00191"/>
    </source>
</evidence>
<evidence type="ECO:0000259" key="12">
    <source>
        <dbReference type="PROSITE" id="PS50002"/>
    </source>
</evidence>
<evidence type="ECO:0000256" key="2">
    <source>
        <dbReference type="ARBA" id="ARBA00022679"/>
    </source>
</evidence>
<dbReference type="AlphaFoldDB" id="A0A158QJG2"/>
<evidence type="ECO:0000256" key="9">
    <source>
        <dbReference type="RuleBase" id="RU362096"/>
    </source>
</evidence>
<feature type="compositionally biased region" description="Basic residues" evidence="10">
    <location>
        <begin position="32"/>
        <end position="42"/>
    </location>
</feature>
<feature type="domain" description="SH2" evidence="11">
    <location>
        <begin position="140"/>
        <end position="233"/>
    </location>
</feature>
<dbReference type="Pfam" id="PF07714">
    <property type="entry name" value="PK_Tyr_Ser-Thr"/>
    <property type="match status" value="1"/>
</dbReference>
<evidence type="ECO:0000256" key="3">
    <source>
        <dbReference type="ARBA" id="ARBA00022741"/>
    </source>
</evidence>
<keyword evidence="6 9" id="KW-0829">Tyrosine-protein kinase</keyword>
<evidence type="ECO:0000313" key="14">
    <source>
        <dbReference type="EMBL" id="VDO11265.1"/>
    </source>
</evidence>
<keyword evidence="3 9" id="KW-0547">Nucleotide-binding</keyword>
<evidence type="ECO:0000256" key="6">
    <source>
        <dbReference type="ARBA" id="ARBA00023137"/>
    </source>
</evidence>
<dbReference type="OrthoDB" id="26722at2759"/>
<proteinExistence type="inferred from homology"/>
<dbReference type="STRING" id="102285.A0A158QJG2"/>
<keyword evidence="2 9" id="KW-0808">Transferase</keyword>
<reference evidence="14 15" key="2">
    <citation type="submission" date="2018-11" db="EMBL/GenBank/DDBJ databases">
        <authorList>
            <consortium name="Pathogen Informatics"/>
        </authorList>
    </citation>
    <scope>NUCLEOTIDE SEQUENCE [LARGE SCALE GENOMIC DNA]</scope>
</reference>
<dbReference type="InterPro" id="IPR000980">
    <property type="entry name" value="SH2"/>
</dbReference>
<dbReference type="InterPro" id="IPR011009">
    <property type="entry name" value="Kinase-like_dom_sf"/>
</dbReference>
<evidence type="ECO:0000256" key="1">
    <source>
        <dbReference type="ARBA" id="ARBA00022443"/>
    </source>
</evidence>
<accession>A0A158QJG2</accession>
<dbReference type="EMBL" id="UZAE01013772">
    <property type="protein sequence ID" value="VDO11265.1"/>
    <property type="molecule type" value="Genomic_DNA"/>
</dbReference>
<dbReference type="Gene3D" id="1.10.510.10">
    <property type="entry name" value="Transferase(Phosphotransferase) domain 1"/>
    <property type="match status" value="1"/>
</dbReference>
<dbReference type="SUPFAM" id="SSF56112">
    <property type="entry name" value="Protein kinase-like (PK-like)"/>
    <property type="match status" value="1"/>
</dbReference>
<dbReference type="Gene3D" id="3.30.505.10">
    <property type="entry name" value="SH2 domain"/>
    <property type="match status" value="1"/>
</dbReference>
<evidence type="ECO:0000259" key="13">
    <source>
        <dbReference type="PROSITE" id="PS50011"/>
    </source>
</evidence>
<dbReference type="SMART" id="SM00326">
    <property type="entry name" value="SH3"/>
    <property type="match status" value="1"/>
</dbReference>
<comment type="catalytic activity">
    <reaction evidence="9">
        <text>L-tyrosyl-[protein] + ATP = O-phospho-L-tyrosyl-[protein] + ADP + H(+)</text>
        <dbReference type="Rhea" id="RHEA:10596"/>
        <dbReference type="Rhea" id="RHEA-COMP:10136"/>
        <dbReference type="Rhea" id="RHEA-COMP:20101"/>
        <dbReference type="ChEBI" id="CHEBI:15378"/>
        <dbReference type="ChEBI" id="CHEBI:30616"/>
        <dbReference type="ChEBI" id="CHEBI:46858"/>
        <dbReference type="ChEBI" id="CHEBI:61978"/>
        <dbReference type="ChEBI" id="CHEBI:456216"/>
        <dbReference type="EC" id="2.7.10.2"/>
    </reaction>
</comment>
<feature type="compositionally biased region" description="Basic and acidic residues" evidence="10">
    <location>
        <begin position="43"/>
        <end position="53"/>
    </location>
</feature>
<feature type="region of interest" description="Disordered" evidence="10">
    <location>
        <begin position="14"/>
        <end position="53"/>
    </location>
</feature>
<comment type="similarity">
    <text evidence="9">Belongs to the protein kinase superfamily. Tyr protein kinase family.</text>
</comment>
<dbReference type="InterPro" id="IPR000719">
    <property type="entry name" value="Prot_kinase_dom"/>
</dbReference>